<name>A0A3B0VLS6_9ZZZZ</name>
<reference evidence="1" key="1">
    <citation type="submission" date="2018-06" db="EMBL/GenBank/DDBJ databases">
        <authorList>
            <person name="Zhirakovskaya E."/>
        </authorList>
    </citation>
    <scope>NUCLEOTIDE SEQUENCE</scope>
</reference>
<evidence type="ECO:0000313" key="1">
    <source>
        <dbReference type="EMBL" id="VAW39317.1"/>
    </source>
</evidence>
<sequence>MIESRSITVTLPKSLFQFLERQAQQTHQPIEKLVAQSVAGNLPPTVDNAPSEKQAELLALQWLPIEQLQQIANEQVAPAEQARHLQLLAQETLTDDEQVELAQLRQQADWLMLRKAYAWAVLRWRGQPIPPLNELSLP</sequence>
<organism evidence="1">
    <name type="scientific">hydrothermal vent metagenome</name>
    <dbReference type="NCBI Taxonomy" id="652676"/>
    <lineage>
        <taxon>unclassified sequences</taxon>
        <taxon>metagenomes</taxon>
        <taxon>ecological metagenomes</taxon>
    </lineage>
</organism>
<dbReference type="EMBL" id="UOEU01000738">
    <property type="protein sequence ID" value="VAW39317.1"/>
    <property type="molecule type" value="Genomic_DNA"/>
</dbReference>
<accession>A0A3B0VLS6</accession>
<proteinExistence type="predicted"/>
<gene>
    <name evidence="1" type="ORF">MNBD_CHLOROFLEXI01-857</name>
</gene>
<dbReference type="AlphaFoldDB" id="A0A3B0VLS6"/>
<protein>
    <submittedName>
        <fullName evidence="1">Uncharacterized protein</fullName>
    </submittedName>
</protein>